<sequence>MSRERRDHAKQAVKRGKEAMTSLEGLSYPRAKRQSEKRWTPRSATMPQRRIYRSRRKGRKYKATYSKATGLAVPWYHRDDTSGESSISCSHGRRALVMKGAKEVENVKANSKYQGKVEGQRLRNFLRPVSTGFSSRYPKVGDFGLMQECLTKE</sequence>
<name>A0A427B4B3_ENSVE</name>
<comment type="caution">
    <text evidence="2">The sequence shown here is derived from an EMBL/GenBank/DDBJ whole genome shotgun (WGS) entry which is preliminary data.</text>
</comment>
<dbReference type="AlphaFoldDB" id="A0A427B4B3"/>
<dbReference type="Proteomes" id="UP000287651">
    <property type="component" value="Unassembled WGS sequence"/>
</dbReference>
<gene>
    <name evidence="2" type="ORF">B296_00010931</name>
</gene>
<proteinExistence type="predicted"/>
<evidence type="ECO:0000313" key="3">
    <source>
        <dbReference type="Proteomes" id="UP000287651"/>
    </source>
</evidence>
<organism evidence="2 3">
    <name type="scientific">Ensete ventricosum</name>
    <name type="common">Abyssinian banana</name>
    <name type="synonym">Musa ensete</name>
    <dbReference type="NCBI Taxonomy" id="4639"/>
    <lineage>
        <taxon>Eukaryota</taxon>
        <taxon>Viridiplantae</taxon>
        <taxon>Streptophyta</taxon>
        <taxon>Embryophyta</taxon>
        <taxon>Tracheophyta</taxon>
        <taxon>Spermatophyta</taxon>
        <taxon>Magnoliopsida</taxon>
        <taxon>Liliopsida</taxon>
        <taxon>Zingiberales</taxon>
        <taxon>Musaceae</taxon>
        <taxon>Ensete</taxon>
    </lineage>
</organism>
<dbReference type="EMBL" id="AMZH03000516">
    <property type="protein sequence ID" value="RRT83319.1"/>
    <property type="molecule type" value="Genomic_DNA"/>
</dbReference>
<accession>A0A427B4B3</accession>
<reference evidence="2 3" key="1">
    <citation type="journal article" date="2014" name="Agronomy (Basel)">
        <title>A Draft Genome Sequence for Ensete ventricosum, the Drought-Tolerant Tree Against Hunger.</title>
        <authorList>
            <person name="Harrison J."/>
            <person name="Moore K.A."/>
            <person name="Paszkiewicz K."/>
            <person name="Jones T."/>
            <person name="Grant M."/>
            <person name="Ambacheew D."/>
            <person name="Muzemil S."/>
            <person name="Studholme D.J."/>
        </authorList>
    </citation>
    <scope>NUCLEOTIDE SEQUENCE [LARGE SCALE GENOMIC DNA]</scope>
</reference>
<feature type="region of interest" description="Disordered" evidence="1">
    <location>
        <begin position="1"/>
        <end position="49"/>
    </location>
</feature>
<evidence type="ECO:0000256" key="1">
    <source>
        <dbReference type="SAM" id="MobiDB-lite"/>
    </source>
</evidence>
<feature type="compositionally biased region" description="Basic and acidic residues" evidence="1">
    <location>
        <begin position="1"/>
        <end position="18"/>
    </location>
</feature>
<evidence type="ECO:0000313" key="2">
    <source>
        <dbReference type="EMBL" id="RRT83319.1"/>
    </source>
</evidence>
<protein>
    <submittedName>
        <fullName evidence="2">Uncharacterized protein</fullName>
    </submittedName>
</protein>